<sequence length="203" mass="22788">MSEIPWWGLPLVAVVFALAGAFTAQFVTARNEHVRSRQKKTRRWYEERKDAYVALLSVFERDTYRLRAAYDAGDKPAPPLTYVDDVSPALMRVRLLATGPVRSAALAVHVLLQKLHGEMNPASVSGVQPQTHFRELLTQVPLVMQQFEAAVRVELRIDTEAPGASEMSNGDRRGRTRQLLRRPARGTALDDLADIGQDLSRDR</sequence>
<keyword evidence="2" id="KW-0472">Membrane</keyword>
<organism evidence="3 4">
    <name type="scientific">Paractinoplanes durhamensis</name>
    <dbReference type="NCBI Taxonomy" id="113563"/>
    <lineage>
        <taxon>Bacteria</taxon>
        <taxon>Bacillati</taxon>
        <taxon>Actinomycetota</taxon>
        <taxon>Actinomycetes</taxon>
        <taxon>Micromonosporales</taxon>
        <taxon>Micromonosporaceae</taxon>
        <taxon>Paractinoplanes</taxon>
    </lineage>
</organism>
<keyword evidence="2" id="KW-1133">Transmembrane helix</keyword>
<gene>
    <name evidence="3" type="ORF">Adu01nite_34620</name>
</gene>
<accession>A0ABQ3YWZ3</accession>
<evidence type="ECO:0000313" key="4">
    <source>
        <dbReference type="Proteomes" id="UP000637628"/>
    </source>
</evidence>
<dbReference type="RefSeq" id="WP_203727877.1">
    <property type="nucleotide sequence ID" value="NZ_BAAATX010000001.1"/>
</dbReference>
<keyword evidence="4" id="KW-1185">Reference proteome</keyword>
<evidence type="ECO:0000256" key="2">
    <source>
        <dbReference type="SAM" id="Phobius"/>
    </source>
</evidence>
<protein>
    <recommendedName>
        <fullName evidence="5">Secreted protein</fullName>
    </recommendedName>
</protein>
<keyword evidence="2" id="KW-0812">Transmembrane</keyword>
<evidence type="ECO:0008006" key="5">
    <source>
        <dbReference type="Google" id="ProtNLM"/>
    </source>
</evidence>
<reference evidence="3 4" key="1">
    <citation type="submission" date="2021-01" db="EMBL/GenBank/DDBJ databases">
        <title>Whole genome shotgun sequence of Actinoplanes durhamensis NBRC 14914.</title>
        <authorList>
            <person name="Komaki H."/>
            <person name="Tamura T."/>
        </authorList>
    </citation>
    <scope>NUCLEOTIDE SEQUENCE [LARGE SCALE GENOMIC DNA]</scope>
    <source>
        <strain evidence="3 4">NBRC 14914</strain>
    </source>
</reference>
<name>A0ABQ3YWZ3_9ACTN</name>
<feature type="transmembrane region" description="Helical" evidence="2">
    <location>
        <begin position="6"/>
        <end position="29"/>
    </location>
</feature>
<dbReference type="EMBL" id="BOML01000029">
    <property type="protein sequence ID" value="GIE02112.1"/>
    <property type="molecule type" value="Genomic_DNA"/>
</dbReference>
<evidence type="ECO:0000256" key="1">
    <source>
        <dbReference type="SAM" id="MobiDB-lite"/>
    </source>
</evidence>
<dbReference type="Proteomes" id="UP000637628">
    <property type="component" value="Unassembled WGS sequence"/>
</dbReference>
<feature type="compositionally biased region" description="Basic residues" evidence="1">
    <location>
        <begin position="174"/>
        <end position="184"/>
    </location>
</feature>
<proteinExistence type="predicted"/>
<evidence type="ECO:0000313" key="3">
    <source>
        <dbReference type="EMBL" id="GIE02112.1"/>
    </source>
</evidence>
<comment type="caution">
    <text evidence="3">The sequence shown here is derived from an EMBL/GenBank/DDBJ whole genome shotgun (WGS) entry which is preliminary data.</text>
</comment>
<feature type="region of interest" description="Disordered" evidence="1">
    <location>
        <begin position="162"/>
        <end position="185"/>
    </location>
</feature>